<feature type="compositionally biased region" description="Basic and acidic residues" evidence="1">
    <location>
        <begin position="503"/>
        <end position="513"/>
    </location>
</feature>
<dbReference type="InterPro" id="IPR029058">
    <property type="entry name" value="AB_hydrolase_fold"/>
</dbReference>
<feature type="region of interest" description="Disordered" evidence="1">
    <location>
        <begin position="436"/>
        <end position="479"/>
    </location>
</feature>
<evidence type="ECO:0000313" key="3">
    <source>
        <dbReference type="Proteomes" id="UP000076794"/>
    </source>
</evidence>
<dbReference type="RefSeq" id="WP_157557211.1">
    <property type="nucleotide sequence ID" value="NZ_CP014209.1"/>
</dbReference>
<evidence type="ECO:0000256" key="1">
    <source>
        <dbReference type="SAM" id="MobiDB-lite"/>
    </source>
</evidence>
<feature type="region of interest" description="Disordered" evidence="1">
    <location>
        <begin position="168"/>
        <end position="192"/>
    </location>
</feature>
<dbReference type="Proteomes" id="UP000076794">
    <property type="component" value="Chromosome"/>
</dbReference>
<dbReference type="SUPFAM" id="SSF53474">
    <property type="entry name" value="alpha/beta-Hydrolases"/>
    <property type="match status" value="1"/>
</dbReference>
<dbReference type="STRING" id="1300344.I598_2183"/>
<gene>
    <name evidence="2" type="ORF">I598_2183</name>
</gene>
<evidence type="ECO:0008006" key="4">
    <source>
        <dbReference type="Google" id="ProtNLM"/>
    </source>
</evidence>
<dbReference type="Gene3D" id="3.40.50.1820">
    <property type="entry name" value="alpha/beta hydrolase"/>
    <property type="match status" value="1"/>
</dbReference>
<feature type="region of interest" description="Disordered" evidence="1">
    <location>
        <begin position="501"/>
        <end position="526"/>
    </location>
</feature>
<name>A0A161III5_9MICO</name>
<dbReference type="AlphaFoldDB" id="A0A161III5"/>
<sequence>MTRDPRDTLVVTGGRGPSRVDSDAVRTAALRAQDAAAVLGAAVGDCLGARSRLERILWTPPLGEPDPALPGRVRWALTLVDQAVDALAARADGCTSLSDRLLVAAGLVEDAESAVERAIGGAVVAVTGALGLAVTSIALHPALGLPGLVSLWGATRVWDALGGADGAGEDVGTAPPVARAAPAPAGTDDGTGDGGILDDLLRALAPYTDEAITGAGTGVALGAPALALHDASVTGGARVLSTVVDAFAPRRDLRVRDVTPELGGREPSWSGQPPGTVDELVARTGDLYPAGNGVADREVPGVPSGTVAVQRIEHADGPATWVVTVPGTQALVSGEHAFDVDTDLDLMAGPGLDGVADVMTGVVQALEAAGAAPDEPVVLTGHSLGGIGVTALAADPRFRARHPVAGVVTVGAPTATFTTPRGVPVLHVENTEELVSSLDGRSASENPASRDRVTLSRDLGASADPADRAASGSVSRAHQVGTHLRTLDLARQARNEQVADVGGRIEEHLDGESARTSYFEVGRSRP</sequence>
<evidence type="ECO:0000313" key="2">
    <source>
        <dbReference type="EMBL" id="ANC31724.1"/>
    </source>
</evidence>
<dbReference type="KEGG" id="ido:I598_2183"/>
<organism evidence="2 3">
    <name type="scientific">Isoptericola dokdonensis DS-3</name>
    <dbReference type="NCBI Taxonomy" id="1300344"/>
    <lineage>
        <taxon>Bacteria</taxon>
        <taxon>Bacillati</taxon>
        <taxon>Actinomycetota</taxon>
        <taxon>Actinomycetes</taxon>
        <taxon>Micrococcales</taxon>
        <taxon>Promicromonosporaceae</taxon>
        <taxon>Isoptericola</taxon>
    </lineage>
</organism>
<dbReference type="OrthoDB" id="5095936at2"/>
<accession>A0A161III5</accession>
<feature type="compositionally biased region" description="Low complexity" evidence="1">
    <location>
        <begin position="170"/>
        <end position="188"/>
    </location>
</feature>
<dbReference type="EMBL" id="CP014209">
    <property type="protein sequence ID" value="ANC31724.1"/>
    <property type="molecule type" value="Genomic_DNA"/>
</dbReference>
<reference evidence="2 3" key="1">
    <citation type="submission" date="2016-01" db="EMBL/GenBank/DDBJ databases">
        <title>Complete genome sequence of a soil Actinobacterium, Isoptericola dokdonensis DS-3.</title>
        <authorList>
            <person name="Kwon S.-K."/>
            <person name="Kim J.F."/>
        </authorList>
    </citation>
    <scope>NUCLEOTIDE SEQUENCE [LARGE SCALE GENOMIC DNA]</scope>
    <source>
        <strain evidence="2 3">DS-3</strain>
    </source>
</reference>
<dbReference type="PATRIC" id="fig|1300344.3.peg.2193"/>
<proteinExistence type="predicted"/>
<protein>
    <recommendedName>
        <fullName evidence="4">Lipase (Class 3)</fullName>
    </recommendedName>
</protein>
<keyword evidence="3" id="KW-1185">Reference proteome</keyword>